<dbReference type="EMBL" id="JAAARO010000018">
    <property type="protein sequence ID" value="KAF5731987.1"/>
    <property type="molecule type" value="Genomic_DNA"/>
</dbReference>
<proteinExistence type="predicted"/>
<evidence type="ECO:0000313" key="2">
    <source>
        <dbReference type="Proteomes" id="UP000593562"/>
    </source>
</evidence>
<evidence type="ECO:0000313" key="1">
    <source>
        <dbReference type="EMBL" id="KAF5731987.1"/>
    </source>
</evidence>
<name>A0A7J7CDM9_TRIWF</name>
<keyword evidence="2" id="KW-1185">Reference proteome</keyword>
<dbReference type="InParanoid" id="A0A7J7CDM9"/>
<dbReference type="Proteomes" id="UP000593562">
    <property type="component" value="Unassembled WGS sequence"/>
</dbReference>
<dbReference type="AlphaFoldDB" id="A0A7J7CDM9"/>
<gene>
    <name evidence="1" type="ORF">HS088_TW18G00674</name>
</gene>
<reference evidence="1 2" key="1">
    <citation type="journal article" date="2020" name="Nat. Commun.">
        <title>Genome of Tripterygium wilfordii and identification of cytochrome P450 involved in triptolide biosynthesis.</title>
        <authorList>
            <person name="Tu L."/>
            <person name="Su P."/>
            <person name="Zhang Z."/>
            <person name="Gao L."/>
            <person name="Wang J."/>
            <person name="Hu T."/>
            <person name="Zhou J."/>
            <person name="Zhang Y."/>
            <person name="Zhao Y."/>
            <person name="Liu Y."/>
            <person name="Song Y."/>
            <person name="Tong Y."/>
            <person name="Lu Y."/>
            <person name="Yang J."/>
            <person name="Xu C."/>
            <person name="Jia M."/>
            <person name="Peters R.J."/>
            <person name="Huang L."/>
            <person name="Gao W."/>
        </authorList>
    </citation>
    <scope>NUCLEOTIDE SEQUENCE [LARGE SCALE GENOMIC DNA]</scope>
    <source>
        <strain evidence="2">cv. XIE 37</strain>
        <tissue evidence="1">Leaf</tissue>
    </source>
</reference>
<organism evidence="1 2">
    <name type="scientific">Tripterygium wilfordii</name>
    <name type="common">Thunder God vine</name>
    <dbReference type="NCBI Taxonomy" id="458696"/>
    <lineage>
        <taxon>Eukaryota</taxon>
        <taxon>Viridiplantae</taxon>
        <taxon>Streptophyta</taxon>
        <taxon>Embryophyta</taxon>
        <taxon>Tracheophyta</taxon>
        <taxon>Spermatophyta</taxon>
        <taxon>Magnoliopsida</taxon>
        <taxon>eudicotyledons</taxon>
        <taxon>Gunneridae</taxon>
        <taxon>Pentapetalae</taxon>
        <taxon>rosids</taxon>
        <taxon>fabids</taxon>
        <taxon>Celastrales</taxon>
        <taxon>Celastraceae</taxon>
        <taxon>Tripterygium</taxon>
    </lineage>
</organism>
<accession>A0A7J7CDM9</accession>
<comment type="caution">
    <text evidence="1">The sequence shown here is derived from an EMBL/GenBank/DDBJ whole genome shotgun (WGS) entry which is preliminary data.</text>
</comment>
<protein>
    <submittedName>
        <fullName evidence="1">Cytochrome P450 78A9-like</fullName>
    </submittedName>
</protein>
<sequence length="75" mass="9058">MVTIFGNKQENFGVRELIKRASLNNMMCSVFGREYELNSTSWEVEELKELVDEENPVKMWKPRTQSEQVRWQNYR</sequence>